<dbReference type="PANTHER" id="PTHR12428:SF34">
    <property type="entry name" value="MITOCHONDRIAL INNER MEMBRANE PROTEIN OXA1-LIKE"/>
    <property type="match status" value="1"/>
</dbReference>
<comment type="similarity">
    <text evidence="2">Belongs to the OXA1/ALB3/YidC (TC 2.A.9.2) family.</text>
</comment>
<feature type="transmembrane region" description="Helical" evidence="6">
    <location>
        <begin position="70"/>
        <end position="90"/>
    </location>
</feature>
<keyword evidence="8" id="KW-1185">Reference proteome</keyword>
<evidence type="ECO:0000256" key="1">
    <source>
        <dbReference type="ARBA" id="ARBA00004141"/>
    </source>
</evidence>
<proteinExistence type="inferred from homology"/>
<evidence type="ECO:0000256" key="6">
    <source>
        <dbReference type="SAM" id="Phobius"/>
    </source>
</evidence>
<organism evidence="7 8">
    <name type="scientific">Trifolium subterraneum</name>
    <name type="common">Subterranean clover</name>
    <dbReference type="NCBI Taxonomy" id="3900"/>
    <lineage>
        <taxon>Eukaryota</taxon>
        <taxon>Viridiplantae</taxon>
        <taxon>Streptophyta</taxon>
        <taxon>Embryophyta</taxon>
        <taxon>Tracheophyta</taxon>
        <taxon>Spermatophyta</taxon>
        <taxon>Magnoliopsida</taxon>
        <taxon>eudicotyledons</taxon>
        <taxon>Gunneridae</taxon>
        <taxon>Pentapetalae</taxon>
        <taxon>rosids</taxon>
        <taxon>fabids</taxon>
        <taxon>Fabales</taxon>
        <taxon>Fabaceae</taxon>
        <taxon>Papilionoideae</taxon>
        <taxon>50 kb inversion clade</taxon>
        <taxon>NPAAA clade</taxon>
        <taxon>Hologalegina</taxon>
        <taxon>IRL clade</taxon>
        <taxon>Trifolieae</taxon>
        <taxon>Trifolium</taxon>
    </lineage>
</organism>
<gene>
    <name evidence="7" type="ORF">TSUD_64820</name>
</gene>
<comment type="subcellular location">
    <subcellularLocation>
        <location evidence="1">Membrane</location>
        <topology evidence="1">Multi-pass membrane protein</topology>
    </subcellularLocation>
</comment>
<keyword evidence="3 6" id="KW-0812">Transmembrane</keyword>
<evidence type="ECO:0000256" key="2">
    <source>
        <dbReference type="ARBA" id="ARBA00010583"/>
    </source>
</evidence>
<protein>
    <submittedName>
        <fullName evidence="7">Uncharacterized protein</fullName>
    </submittedName>
</protein>
<dbReference type="Proteomes" id="UP000242715">
    <property type="component" value="Unassembled WGS sequence"/>
</dbReference>
<evidence type="ECO:0000256" key="5">
    <source>
        <dbReference type="ARBA" id="ARBA00023136"/>
    </source>
</evidence>
<sequence length="165" mass="18428">MSTLDQAGSDKISIMTDVADVLEDSTLDAAVSSQGPVVSEVAIAAADSYLPVQALQYVIDAVHTYTGLDWWAAIILTTLLIRSATVPLLINQLKATSKLTLMRPRLEEIKEEMDGKEQMEYDRNLMLVVHRQLIIKKPSYEFQIAAQFREALPVLTAYFVILCRK</sequence>
<evidence type="ECO:0000256" key="3">
    <source>
        <dbReference type="ARBA" id="ARBA00022692"/>
    </source>
</evidence>
<evidence type="ECO:0000313" key="7">
    <source>
        <dbReference type="EMBL" id="GAU40317.1"/>
    </source>
</evidence>
<evidence type="ECO:0000313" key="8">
    <source>
        <dbReference type="Proteomes" id="UP000242715"/>
    </source>
</evidence>
<dbReference type="AlphaFoldDB" id="A0A2Z6PB49"/>
<evidence type="ECO:0000256" key="4">
    <source>
        <dbReference type="ARBA" id="ARBA00022989"/>
    </source>
</evidence>
<dbReference type="GO" id="GO:0032977">
    <property type="term" value="F:membrane insertase activity"/>
    <property type="evidence" value="ECO:0007669"/>
    <property type="project" value="InterPro"/>
</dbReference>
<dbReference type="GO" id="GO:0032979">
    <property type="term" value="P:protein insertion into mitochondrial inner membrane from matrix"/>
    <property type="evidence" value="ECO:0007669"/>
    <property type="project" value="TreeGrafter"/>
</dbReference>
<reference evidence="8" key="1">
    <citation type="journal article" date="2017" name="Front. Plant Sci.">
        <title>Climate Clever Clovers: New Paradigm to Reduce the Environmental Footprint of Ruminants by Breeding Low Methanogenic Forages Utilizing Haplotype Variation.</title>
        <authorList>
            <person name="Kaur P."/>
            <person name="Appels R."/>
            <person name="Bayer P.E."/>
            <person name="Keeble-Gagnere G."/>
            <person name="Wang J."/>
            <person name="Hirakawa H."/>
            <person name="Shirasawa K."/>
            <person name="Vercoe P."/>
            <person name="Stefanova K."/>
            <person name="Durmic Z."/>
            <person name="Nichols P."/>
            <person name="Revell C."/>
            <person name="Isobe S.N."/>
            <person name="Edwards D."/>
            <person name="Erskine W."/>
        </authorList>
    </citation>
    <scope>NUCLEOTIDE SEQUENCE [LARGE SCALE GENOMIC DNA]</scope>
    <source>
        <strain evidence="8">cv. Daliak</strain>
    </source>
</reference>
<dbReference type="OrthoDB" id="2148490at2759"/>
<dbReference type="GO" id="GO:0005743">
    <property type="term" value="C:mitochondrial inner membrane"/>
    <property type="evidence" value="ECO:0007669"/>
    <property type="project" value="TreeGrafter"/>
</dbReference>
<dbReference type="InterPro" id="IPR001708">
    <property type="entry name" value="YidC/ALB3/OXA1/COX18"/>
</dbReference>
<dbReference type="EMBL" id="DF973799">
    <property type="protein sequence ID" value="GAU40317.1"/>
    <property type="molecule type" value="Genomic_DNA"/>
</dbReference>
<keyword evidence="4 6" id="KW-1133">Transmembrane helix</keyword>
<dbReference type="PANTHER" id="PTHR12428">
    <property type="entry name" value="OXA1"/>
    <property type="match status" value="1"/>
</dbReference>
<accession>A0A2Z6PB49</accession>
<keyword evidence="5 6" id="KW-0472">Membrane</keyword>
<name>A0A2Z6PB49_TRISU</name>